<name>A0A090V0T7_PSEVU</name>
<dbReference type="eggNOG" id="COG3061">
    <property type="taxonomic scope" value="Bacteria"/>
</dbReference>
<dbReference type="GO" id="GO:0042834">
    <property type="term" value="F:peptidoglycan binding"/>
    <property type="evidence" value="ECO:0007669"/>
    <property type="project" value="InterPro"/>
</dbReference>
<evidence type="ECO:0000313" key="4">
    <source>
        <dbReference type="EMBL" id="GAL56889.1"/>
    </source>
</evidence>
<dbReference type="InterPro" id="IPR007340">
    <property type="entry name" value="LysM_Opacity-associatedA"/>
</dbReference>
<sequence>MPGRFALKPTLAKIWYAPDNFRIMDPLPPAHRRGIIIAALLVVIGLLLPSGDNVDDAPVRRDAQLDIAPSQPSTNVQPQLAPTVSDPQLVAPVAPEPIQEQEQPEETQPTTTQNNVVQPFQESGGIDQQWRTYRIASGQTLAQLFRDHNLPATDVYAMAQVEGNGKPLSTLQTGQVVKIRQNASGVVTGLTIETGDGDVLFTRQANGSFIRAR</sequence>
<organism evidence="4 5">
    <name type="scientific">Pseudescherichia vulneris NBRC 102420</name>
    <dbReference type="NCBI Taxonomy" id="1115515"/>
    <lineage>
        <taxon>Bacteria</taxon>
        <taxon>Pseudomonadati</taxon>
        <taxon>Pseudomonadota</taxon>
        <taxon>Gammaproteobacteria</taxon>
        <taxon>Enterobacterales</taxon>
        <taxon>Enterobacteriaceae</taxon>
        <taxon>Pseudescherichia</taxon>
    </lineage>
</organism>
<protein>
    <recommendedName>
        <fullName evidence="6">Cell envelope opacity-associated protein A</fullName>
    </recommendedName>
</protein>
<feature type="region of interest" description="Disordered" evidence="1">
    <location>
        <begin position="97"/>
        <end position="116"/>
    </location>
</feature>
<accession>A0A090V0T7</accession>
<evidence type="ECO:0000259" key="3">
    <source>
        <dbReference type="Pfam" id="PF08525"/>
    </source>
</evidence>
<dbReference type="AlphaFoldDB" id="A0A090V0T7"/>
<evidence type="ECO:0000313" key="5">
    <source>
        <dbReference type="Proteomes" id="UP000029462"/>
    </source>
</evidence>
<feature type="domain" description="Opacity-associated protein A-like N-terminal" evidence="3">
    <location>
        <begin position="24"/>
        <end position="50"/>
    </location>
</feature>
<dbReference type="EMBL" id="BBMZ01000002">
    <property type="protein sequence ID" value="GAL56889.1"/>
    <property type="molecule type" value="Genomic_DNA"/>
</dbReference>
<evidence type="ECO:0008006" key="6">
    <source>
        <dbReference type="Google" id="ProtNLM"/>
    </source>
</evidence>
<dbReference type="RefSeq" id="WP_042388476.1">
    <property type="nucleotide sequence ID" value="NZ_BBMZ01000002.1"/>
</dbReference>
<dbReference type="STRING" id="1115515.EV102420_02_04940"/>
<gene>
    <name evidence="4" type="primary">ytfB</name>
    <name evidence="4" type="ORF">EV102420_02_04940</name>
</gene>
<dbReference type="Proteomes" id="UP000029462">
    <property type="component" value="Unassembled WGS sequence"/>
</dbReference>
<proteinExistence type="predicted"/>
<feature type="domain" description="Opacity-associated protein A LysM-like" evidence="2">
    <location>
        <begin position="129"/>
        <end position="212"/>
    </location>
</feature>
<evidence type="ECO:0000259" key="2">
    <source>
        <dbReference type="Pfam" id="PF04225"/>
    </source>
</evidence>
<comment type="caution">
    <text evidence="4">The sequence shown here is derived from an EMBL/GenBank/DDBJ whole genome shotgun (WGS) entry which is preliminary data.</text>
</comment>
<feature type="compositionally biased region" description="Low complexity" evidence="1">
    <location>
        <begin position="97"/>
        <end position="113"/>
    </location>
</feature>
<dbReference type="Pfam" id="PF04225">
    <property type="entry name" value="LysM_OapA"/>
    <property type="match status" value="1"/>
</dbReference>
<evidence type="ECO:0000256" key="1">
    <source>
        <dbReference type="SAM" id="MobiDB-lite"/>
    </source>
</evidence>
<dbReference type="OrthoDB" id="6398769at2"/>
<dbReference type="Gene3D" id="3.10.450.350">
    <property type="match status" value="1"/>
</dbReference>
<dbReference type="Pfam" id="PF08525">
    <property type="entry name" value="OapA_N"/>
    <property type="match status" value="1"/>
</dbReference>
<reference evidence="4 5" key="1">
    <citation type="submission" date="2014-09" db="EMBL/GenBank/DDBJ databases">
        <title>Whole genome shotgun sequence of Escherichia vulneris NBRC 102420.</title>
        <authorList>
            <person name="Yoshida Y."/>
            <person name="Hosoyama A."/>
            <person name="Tsuchikane K."/>
            <person name="Ohji S."/>
            <person name="Ichikawa N."/>
            <person name="Kimura A."/>
            <person name="Yamazoe A."/>
            <person name="Ezaki T."/>
            <person name="Fujita N."/>
        </authorList>
    </citation>
    <scope>NUCLEOTIDE SEQUENCE [LARGE SCALE GENOMIC DNA]</scope>
    <source>
        <strain evidence="4 5">NBRC 102420</strain>
    </source>
</reference>
<keyword evidence="5" id="KW-1185">Reference proteome</keyword>
<dbReference type="InterPro" id="IPR013731">
    <property type="entry name" value="OapA_N"/>
</dbReference>